<evidence type="ECO:0000256" key="3">
    <source>
        <dbReference type="ARBA" id="ARBA00022840"/>
    </source>
</evidence>
<evidence type="ECO:0000313" key="7">
    <source>
        <dbReference type="EMBL" id="KIL39883.1"/>
    </source>
</evidence>
<organism evidence="7 8">
    <name type="scientific">Gordoniibacillus kamchatkensis</name>
    <dbReference type="NCBI Taxonomy" id="1590651"/>
    <lineage>
        <taxon>Bacteria</taxon>
        <taxon>Bacillati</taxon>
        <taxon>Bacillota</taxon>
        <taxon>Bacilli</taxon>
        <taxon>Bacillales</taxon>
        <taxon>Paenibacillaceae</taxon>
        <taxon>Gordoniibacillus</taxon>
    </lineage>
</organism>
<dbReference type="EMBL" id="JXAK01000029">
    <property type="protein sequence ID" value="KIL39883.1"/>
    <property type="molecule type" value="Genomic_DNA"/>
</dbReference>
<comment type="caution">
    <text evidence="7">The sequence shown here is derived from an EMBL/GenBank/DDBJ whole genome shotgun (WGS) entry which is preliminary data.</text>
</comment>
<comment type="similarity">
    <text evidence="5 6">Belongs to the FtsA/MreB family.</text>
</comment>
<comment type="caution">
    <text evidence="6">Lacks conserved residue(s) required for the propagation of feature annotation.</text>
</comment>
<protein>
    <recommendedName>
        <fullName evidence="6">Cell shape-determining protein MreB</fullName>
    </recommendedName>
</protein>
<keyword evidence="2 6" id="KW-0547">Nucleotide-binding</keyword>
<dbReference type="RefSeq" id="WP_041048679.1">
    <property type="nucleotide sequence ID" value="NZ_JXAK01000029.1"/>
</dbReference>
<dbReference type="Pfam" id="PF06723">
    <property type="entry name" value="MreB_Mbl"/>
    <property type="match status" value="1"/>
</dbReference>
<dbReference type="InterPro" id="IPR043129">
    <property type="entry name" value="ATPase_NBD"/>
</dbReference>
<keyword evidence="4 6" id="KW-0133">Cell shape</keyword>
<evidence type="ECO:0000256" key="5">
    <source>
        <dbReference type="ARBA" id="ARBA00023458"/>
    </source>
</evidence>
<dbReference type="Gene3D" id="3.30.420.40">
    <property type="match status" value="3"/>
</dbReference>
<dbReference type="NCBIfam" id="TIGR00904">
    <property type="entry name" value="mreB"/>
    <property type="match status" value="1"/>
</dbReference>
<dbReference type="CDD" id="cd10225">
    <property type="entry name" value="ASKHA_NBD_MreB-like"/>
    <property type="match status" value="1"/>
</dbReference>
<keyword evidence="8" id="KW-1185">Reference proteome</keyword>
<evidence type="ECO:0000313" key="8">
    <source>
        <dbReference type="Proteomes" id="UP000031967"/>
    </source>
</evidence>
<keyword evidence="3 6" id="KW-0067">ATP-binding</keyword>
<dbReference type="PANTHER" id="PTHR42749">
    <property type="entry name" value="CELL SHAPE-DETERMINING PROTEIN MREB"/>
    <property type="match status" value="1"/>
</dbReference>
<feature type="binding site" evidence="6">
    <location>
        <begin position="291"/>
        <end position="294"/>
    </location>
    <ligand>
        <name>ATP</name>
        <dbReference type="ChEBI" id="CHEBI:30616"/>
    </ligand>
</feature>
<comment type="subunit">
    <text evidence="6">Forms polymers.</text>
</comment>
<dbReference type="SUPFAM" id="SSF53067">
    <property type="entry name" value="Actin-like ATPase domain"/>
    <property type="match status" value="2"/>
</dbReference>
<dbReference type="NCBIfam" id="NF010539">
    <property type="entry name" value="PRK13927.1"/>
    <property type="match status" value="1"/>
</dbReference>
<keyword evidence="1 6" id="KW-0963">Cytoplasm</keyword>
<dbReference type="HAMAP" id="MF_02207">
    <property type="entry name" value="MreB"/>
    <property type="match status" value="1"/>
</dbReference>
<dbReference type="PANTHER" id="PTHR42749:SF1">
    <property type="entry name" value="CELL SHAPE-DETERMINING PROTEIN MREB"/>
    <property type="match status" value="1"/>
</dbReference>
<evidence type="ECO:0000256" key="2">
    <source>
        <dbReference type="ARBA" id="ARBA00022741"/>
    </source>
</evidence>
<comment type="subcellular location">
    <subcellularLocation>
        <location evidence="6">Cytoplasm</location>
    </subcellularLocation>
    <text evidence="6">Membrane-associated.</text>
</comment>
<dbReference type="InterPro" id="IPR004753">
    <property type="entry name" value="MreB"/>
</dbReference>
<reference evidence="7 8" key="1">
    <citation type="submission" date="2014-12" db="EMBL/GenBank/DDBJ databases">
        <title>Draft genome sequence of Paenibacillus kamchatkensis strain B-2647.</title>
        <authorList>
            <person name="Karlyshev A.V."/>
            <person name="Kudryashova E.B."/>
        </authorList>
    </citation>
    <scope>NUCLEOTIDE SEQUENCE [LARGE SCALE GENOMIC DNA]</scope>
    <source>
        <strain evidence="7 8">VKM B-2647</strain>
    </source>
</reference>
<gene>
    <name evidence="6" type="primary">mreB</name>
    <name evidence="7" type="ORF">SD70_16740</name>
</gene>
<comment type="function">
    <text evidence="6">Forms membrane-associated dynamic filaments that are essential for cell shape determination. Acts by regulating cell wall synthesis and cell elongation, and thus cell shape. A feedback loop between cell geometry and MreB localization may maintain elongated cell shape by targeting cell wall growth to regions of negative cell wall curvature.</text>
</comment>
<feature type="binding site" evidence="6">
    <location>
        <begin position="211"/>
        <end position="214"/>
    </location>
    <ligand>
        <name>ATP</name>
        <dbReference type="ChEBI" id="CHEBI:30616"/>
    </ligand>
</feature>
<evidence type="ECO:0000256" key="4">
    <source>
        <dbReference type="ARBA" id="ARBA00022960"/>
    </source>
</evidence>
<evidence type="ECO:0000256" key="6">
    <source>
        <dbReference type="HAMAP-Rule" id="MF_02207"/>
    </source>
</evidence>
<proteinExistence type="inferred from homology"/>
<sequence>MWKGRNFRFGIDLGTCSTLFYEQGKGIVLQEPSLVAVRKDNGEIAAVGAEAQAMVGRTSASLEIVSPLQDGVIADLPMTLAMLRHFAKKMGKSRGPLRFVQRPEYVISVPCFIDPVKRRAVEVTMMQMGARKVTTVEGPLAAAMGSGMPVEEPVGSMVIDIGGGVSQAAIVSLGGIVVSHTVSKGGVSIDESIVDFVKHAYNLVIGRRTAEAIKHTIGSAVEPEPEEKMEIRGRSMVNGLPQSMTLHAREIYKLFEDFVKGIIDAIRVCLERCPPELVGDIMMRGIMLSGGGSLLRGLDRRLQAETDVPMFVADRPLECIAIGAGKLLGE</sequence>
<name>A0ABR5AFQ0_9BACL</name>
<dbReference type="Proteomes" id="UP000031967">
    <property type="component" value="Unassembled WGS sequence"/>
</dbReference>
<dbReference type="PRINTS" id="PR01652">
    <property type="entry name" value="SHAPEPROTEIN"/>
</dbReference>
<dbReference type="InterPro" id="IPR056546">
    <property type="entry name" value="MreB_MamK-like"/>
</dbReference>
<accession>A0ABR5AFQ0</accession>
<evidence type="ECO:0000256" key="1">
    <source>
        <dbReference type="ARBA" id="ARBA00022490"/>
    </source>
</evidence>